<evidence type="ECO:0000313" key="2">
    <source>
        <dbReference type="Proteomes" id="UP000028073"/>
    </source>
</evidence>
<sequence>MRFKPESRISAHDFQADCFIFISCSSQCLLFTLLAQLIMAQDHSAFCLVAKTEAKAKAIKIGQMLNRKKLINKGVVIETTVRVAFRGKPQPFFIHRLFH</sequence>
<comment type="caution">
    <text evidence="1">The sequence shown here is derived from an EMBL/GenBank/DDBJ whole genome shotgun (WGS) entry which is preliminary data.</text>
</comment>
<organism evidence="1 2">
    <name type="scientific">Endozoicomonas numazuensis</name>
    <dbReference type="NCBI Taxonomy" id="1137799"/>
    <lineage>
        <taxon>Bacteria</taxon>
        <taxon>Pseudomonadati</taxon>
        <taxon>Pseudomonadota</taxon>
        <taxon>Gammaproteobacteria</taxon>
        <taxon>Oceanospirillales</taxon>
        <taxon>Endozoicomonadaceae</taxon>
        <taxon>Endozoicomonas</taxon>
    </lineage>
</organism>
<name>A0A081NKR7_9GAMM</name>
<accession>A0A081NKR7</accession>
<dbReference type="STRING" id="1137799.GZ78_03145"/>
<proteinExistence type="predicted"/>
<reference evidence="1 2" key="1">
    <citation type="submission" date="2014-06" db="EMBL/GenBank/DDBJ databases">
        <title>Whole Genome Sequences of Three Symbiotic Endozoicomonas Bacteria.</title>
        <authorList>
            <person name="Neave M.J."/>
            <person name="Apprill A."/>
            <person name="Voolstra C.R."/>
        </authorList>
    </citation>
    <scope>NUCLEOTIDE SEQUENCE [LARGE SCALE GENOMIC DNA]</scope>
    <source>
        <strain evidence="1 2">DSM 25634</strain>
    </source>
</reference>
<dbReference type="AlphaFoldDB" id="A0A081NKR7"/>
<gene>
    <name evidence="1" type="ORF">GZ78_03145</name>
</gene>
<protein>
    <submittedName>
        <fullName evidence="1">Uncharacterized protein</fullName>
    </submittedName>
</protein>
<dbReference type="Proteomes" id="UP000028073">
    <property type="component" value="Unassembled WGS sequence"/>
</dbReference>
<dbReference type="EMBL" id="JOKH01000001">
    <property type="protein sequence ID" value="KEQ19040.1"/>
    <property type="molecule type" value="Genomic_DNA"/>
</dbReference>
<evidence type="ECO:0000313" key="1">
    <source>
        <dbReference type="EMBL" id="KEQ19040.1"/>
    </source>
</evidence>
<keyword evidence="2" id="KW-1185">Reference proteome</keyword>